<dbReference type="Pfam" id="PF00147">
    <property type="entry name" value="Fibrinogen_C"/>
    <property type="match status" value="1"/>
</dbReference>
<dbReference type="InterPro" id="IPR050373">
    <property type="entry name" value="Fibrinogen_C-term_domain"/>
</dbReference>
<dbReference type="GO" id="GO:0005615">
    <property type="term" value="C:extracellular space"/>
    <property type="evidence" value="ECO:0000318"/>
    <property type="project" value="GO_Central"/>
</dbReference>
<dbReference type="OMA" id="INADHWI"/>
<dbReference type="GeneID" id="587736"/>
<dbReference type="CDD" id="cd00087">
    <property type="entry name" value="FReD"/>
    <property type="match status" value="1"/>
</dbReference>
<dbReference type="Gene3D" id="3.90.215.10">
    <property type="entry name" value="Gamma Fibrinogen, chain A, domain 1"/>
    <property type="match status" value="1"/>
</dbReference>
<dbReference type="FunCoup" id="A0A7M7RG33">
    <property type="interactions" value="1339"/>
</dbReference>
<dbReference type="EnsemblMetazoa" id="XM_787447">
    <property type="protein sequence ID" value="XP_792540"/>
    <property type="gene ID" value="LOC587736"/>
</dbReference>
<dbReference type="OrthoDB" id="5968928at2759"/>
<dbReference type="SUPFAM" id="SSF56496">
    <property type="entry name" value="Fibrinogen C-terminal domain-like"/>
    <property type="match status" value="1"/>
</dbReference>
<proteinExistence type="predicted"/>
<evidence type="ECO:0000259" key="2">
    <source>
        <dbReference type="PROSITE" id="PS51406"/>
    </source>
</evidence>
<dbReference type="PROSITE" id="PS51406">
    <property type="entry name" value="FIBRINOGEN_C_2"/>
    <property type="match status" value="1"/>
</dbReference>
<dbReference type="InParanoid" id="A0A7M7RG33"/>
<dbReference type="InterPro" id="IPR036056">
    <property type="entry name" value="Fibrinogen-like_C"/>
</dbReference>
<feature type="domain" description="Fibrinogen C-terminal" evidence="2">
    <location>
        <begin position="8"/>
        <end position="228"/>
    </location>
</feature>
<keyword evidence="1" id="KW-1015">Disulfide bond</keyword>
<evidence type="ECO:0000313" key="3">
    <source>
        <dbReference type="EnsemblMetazoa" id="XP_792540"/>
    </source>
</evidence>
<dbReference type="InterPro" id="IPR014716">
    <property type="entry name" value="Fibrinogen_a/b/g_C_1"/>
</dbReference>
<accession>A0A7M7RG33</accession>
<sequence>MDDKRFSSVFPGQPQDCADIQGNGVNISGIYGIYPGGVGRPFNVYCDMDTDGGGWTVFQRRMDGSVSFSRNWSDYKIGFGSISSEHWLGNDKIHQLTNQKMYELWVDLEDFAGENKYAIYYRFNVGNESDQYKLKLGSLINGTAGNCFGRHSGSAFSTVDRDHDESPTRHCANYYESGWWFKNCYCCNLNGHYYLNPTGYKNGGVIWQTWHGYKYSLKGTEMKIRPVNP</sequence>
<organism evidence="3 4">
    <name type="scientific">Strongylocentrotus purpuratus</name>
    <name type="common">Purple sea urchin</name>
    <dbReference type="NCBI Taxonomy" id="7668"/>
    <lineage>
        <taxon>Eukaryota</taxon>
        <taxon>Metazoa</taxon>
        <taxon>Echinodermata</taxon>
        <taxon>Eleutherozoa</taxon>
        <taxon>Echinozoa</taxon>
        <taxon>Echinoidea</taxon>
        <taxon>Euechinoidea</taxon>
        <taxon>Echinacea</taxon>
        <taxon>Camarodonta</taxon>
        <taxon>Echinidea</taxon>
        <taxon>Strongylocentrotidae</taxon>
        <taxon>Strongylocentrotus</taxon>
    </lineage>
</organism>
<dbReference type="RefSeq" id="XP_792540.5">
    <property type="nucleotide sequence ID" value="XM_787447.5"/>
</dbReference>
<reference evidence="4" key="1">
    <citation type="submission" date="2015-02" db="EMBL/GenBank/DDBJ databases">
        <title>Genome sequencing for Strongylocentrotus purpuratus.</title>
        <authorList>
            <person name="Murali S."/>
            <person name="Liu Y."/>
            <person name="Vee V."/>
            <person name="English A."/>
            <person name="Wang M."/>
            <person name="Skinner E."/>
            <person name="Han Y."/>
            <person name="Muzny D.M."/>
            <person name="Worley K.C."/>
            <person name="Gibbs R.A."/>
        </authorList>
    </citation>
    <scope>NUCLEOTIDE SEQUENCE</scope>
</reference>
<dbReference type="PANTHER" id="PTHR19143">
    <property type="entry name" value="FIBRINOGEN/TENASCIN/ANGIOPOEITIN"/>
    <property type="match status" value="1"/>
</dbReference>
<dbReference type="NCBIfam" id="NF040941">
    <property type="entry name" value="GGGWT_bact"/>
    <property type="match status" value="1"/>
</dbReference>
<protein>
    <recommendedName>
        <fullName evidence="2">Fibrinogen C-terminal domain-containing protein</fullName>
    </recommendedName>
</protein>
<evidence type="ECO:0000313" key="4">
    <source>
        <dbReference type="Proteomes" id="UP000007110"/>
    </source>
</evidence>
<dbReference type="SMART" id="SM00186">
    <property type="entry name" value="FBG"/>
    <property type="match status" value="1"/>
</dbReference>
<reference evidence="3" key="2">
    <citation type="submission" date="2021-01" db="UniProtKB">
        <authorList>
            <consortium name="EnsemblMetazoa"/>
        </authorList>
    </citation>
    <scope>IDENTIFICATION</scope>
</reference>
<dbReference type="AlphaFoldDB" id="A0A7M7RG33"/>
<dbReference type="InterPro" id="IPR002181">
    <property type="entry name" value="Fibrinogen_a/b/g_C_dom"/>
</dbReference>
<evidence type="ECO:0000256" key="1">
    <source>
        <dbReference type="ARBA" id="ARBA00023157"/>
    </source>
</evidence>
<dbReference type="Proteomes" id="UP000007110">
    <property type="component" value="Unassembled WGS sequence"/>
</dbReference>
<dbReference type="FunFam" id="3.90.215.10:FF:000001">
    <property type="entry name" value="Tenascin isoform 1"/>
    <property type="match status" value="1"/>
</dbReference>
<dbReference type="PANTHER" id="PTHR19143:SF458">
    <property type="entry name" value="FIBRINOGEN C-TERMINAL DOMAIN-CONTAINING PROTEIN-RELATED"/>
    <property type="match status" value="1"/>
</dbReference>
<dbReference type="KEGG" id="spu:587736"/>
<keyword evidence="4" id="KW-1185">Reference proteome</keyword>
<name>A0A7M7RG33_STRPU</name>